<sequence>MKFNYIIYLTLVVIFNSCNSTKNISEANESVVFETQEDEAENSSEFVKAASLKIDEIVASNKHIPFKKLKEDRVKNYEANSGVEIVHTMSEKKTGHEMYYHLQKSTLYIGSSYLCDQCPNVHLSAASGFVIHEDGVVVTNYHVISPKDTIEYDGLFAVDYDGNVYVVTEILSASKANDLAILKVETNGKKLTALPLADQELVGEDVYMMGHPFKNTFFMTKGIISRKFVNSKSSKPRISITADFGIGASGGPVVNDSGQVVGVVSATRSYYTEGANRKGDLQLLLKIVIPVSELNKYVKEEVLK</sequence>
<keyword evidence="4" id="KW-1185">Reference proteome</keyword>
<dbReference type="PRINTS" id="PR00834">
    <property type="entry name" value="PROTEASES2C"/>
</dbReference>
<proteinExistence type="predicted"/>
<dbReference type="Proteomes" id="UP000319209">
    <property type="component" value="Chromosome"/>
</dbReference>
<dbReference type="EMBL" id="CP041637">
    <property type="protein sequence ID" value="QDO95514.1"/>
    <property type="molecule type" value="Genomic_DNA"/>
</dbReference>
<dbReference type="Pfam" id="PF13365">
    <property type="entry name" value="Trypsin_2"/>
    <property type="match status" value="1"/>
</dbReference>
<dbReference type="SUPFAM" id="SSF50494">
    <property type="entry name" value="Trypsin-like serine proteases"/>
    <property type="match status" value="1"/>
</dbReference>
<evidence type="ECO:0000313" key="4">
    <source>
        <dbReference type="Proteomes" id="UP000319209"/>
    </source>
</evidence>
<dbReference type="Gene3D" id="2.40.10.120">
    <property type="match status" value="1"/>
</dbReference>
<dbReference type="InterPro" id="IPR009003">
    <property type="entry name" value="Peptidase_S1_PA"/>
</dbReference>
<dbReference type="OrthoDB" id="636533at2"/>
<keyword evidence="2" id="KW-0378">Hydrolase</keyword>
<dbReference type="InterPro" id="IPR001940">
    <property type="entry name" value="Peptidase_S1C"/>
</dbReference>
<dbReference type="InterPro" id="IPR051201">
    <property type="entry name" value="Chloro_Bact_Ser_Proteases"/>
</dbReference>
<organism evidence="3 4">
    <name type="scientific">Formosa sediminum</name>
    <dbReference type="NCBI Taxonomy" id="2594004"/>
    <lineage>
        <taxon>Bacteria</taxon>
        <taxon>Pseudomonadati</taxon>
        <taxon>Bacteroidota</taxon>
        <taxon>Flavobacteriia</taxon>
        <taxon>Flavobacteriales</taxon>
        <taxon>Flavobacteriaceae</taxon>
        <taxon>Formosa</taxon>
    </lineage>
</organism>
<dbReference type="GO" id="GO:0004252">
    <property type="term" value="F:serine-type endopeptidase activity"/>
    <property type="evidence" value="ECO:0007669"/>
    <property type="project" value="InterPro"/>
</dbReference>
<dbReference type="PANTHER" id="PTHR43343">
    <property type="entry name" value="PEPTIDASE S12"/>
    <property type="match status" value="1"/>
</dbReference>
<evidence type="ECO:0000256" key="1">
    <source>
        <dbReference type="ARBA" id="ARBA00022670"/>
    </source>
</evidence>
<dbReference type="RefSeq" id="WP_143382420.1">
    <property type="nucleotide sequence ID" value="NZ_CP041637.1"/>
</dbReference>
<keyword evidence="1" id="KW-0645">Protease</keyword>
<dbReference type="PANTHER" id="PTHR43343:SF3">
    <property type="entry name" value="PROTEASE DO-LIKE 8, CHLOROPLASTIC"/>
    <property type="match status" value="1"/>
</dbReference>
<protein>
    <submittedName>
        <fullName evidence="3">Trypsin-like peptidase domain-containing protein</fullName>
    </submittedName>
</protein>
<evidence type="ECO:0000256" key="2">
    <source>
        <dbReference type="ARBA" id="ARBA00022801"/>
    </source>
</evidence>
<dbReference type="GO" id="GO:0006508">
    <property type="term" value="P:proteolysis"/>
    <property type="evidence" value="ECO:0007669"/>
    <property type="project" value="UniProtKB-KW"/>
</dbReference>
<name>A0A516GVG5_9FLAO</name>
<dbReference type="KEGG" id="fop:FNB79_16555"/>
<reference evidence="3 4" key="1">
    <citation type="submission" date="2019-07" db="EMBL/GenBank/DDBJ databases">
        <title>Genome sequencing for Formosa sp. PS13.</title>
        <authorList>
            <person name="Park S.-J."/>
        </authorList>
    </citation>
    <scope>NUCLEOTIDE SEQUENCE [LARGE SCALE GENOMIC DNA]</scope>
    <source>
        <strain evidence="3 4">PS13</strain>
    </source>
</reference>
<gene>
    <name evidence="3" type="ORF">FNB79_16555</name>
</gene>
<evidence type="ECO:0000313" key="3">
    <source>
        <dbReference type="EMBL" id="QDO95514.1"/>
    </source>
</evidence>
<dbReference type="AlphaFoldDB" id="A0A516GVG5"/>
<accession>A0A516GVG5</accession>